<dbReference type="Proteomes" id="UP000809829">
    <property type="component" value="Unassembled WGS sequence"/>
</dbReference>
<comment type="caution">
    <text evidence="9">The sequence shown here is derived from an EMBL/GenBank/DDBJ whole genome shotgun (WGS) entry which is preliminary data.</text>
</comment>
<proteinExistence type="predicted"/>
<feature type="transmembrane region" description="Helical" evidence="8">
    <location>
        <begin position="141"/>
        <end position="158"/>
    </location>
</feature>
<feature type="transmembrane region" description="Helical" evidence="8">
    <location>
        <begin position="37"/>
        <end position="62"/>
    </location>
</feature>
<dbReference type="SUPFAM" id="SSF118215">
    <property type="entry name" value="Proton glutamate symport protein"/>
    <property type="match status" value="1"/>
</dbReference>
<sequence>MKKLSLLTQVLIAFTLALVLGLIFKEKMAIVQPLGDLFLRLIKFIMAPLILTTLIVGITSLQDSKQLFSMGGRTIAYYMVTTLIAVGIGIFYGVVLSPGSGVKVNEPQGTEAAQAEAPTFVETILTIIPENPFAALMDGNILQIIFLAIAIGLGILFVGEEARPVKRLFESFSTVMFKITSGVMVIAPIGIFGMVAPIIGEYGAAVLMPLIKVIVAVGLGCVTQVLVAYLLTVKVFGKMNPVAFLKGIAPAGIVAFSTASSGATLPISLKNTQENLGVSKKTASFVLPLGATMNMDGSAIYQGVAALFIAQFYGIELGMAEIMMIMFTATVASVGTAGVPGAGMIMLTMVLAAVQLPVEGIALIAAIDRVLDMFRTSVNIVGDAAAAVFVDSFEKKREKKENHSISA</sequence>
<gene>
    <name evidence="9" type="ORF">JOC83_002660</name>
</gene>
<keyword evidence="4" id="KW-0769">Symport</keyword>
<accession>A0ABS2QWF9</accession>
<organism evidence="9 10">
    <name type="scientific">Priestia iocasae</name>
    <dbReference type="NCBI Taxonomy" id="2291674"/>
    <lineage>
        <taxon>Bacteria</taxon>
        <taxon>Bacillati</taxon>
        <taxon>Bacillota</taxon>
        <taxon>Bacilli</taxon>
        <taxon>Bacillales</taxon>
        <taxon>Bacillaceae</taxon>
        <taxon>Priestia</taxon>
    </lineage>
</organism>
<evidence type="ECO:0000313" key="9">
    <source>
        <dbReference type="EMBL" id="MBM7703811.1"/>
    </source>
</evidence>
<feature type="transmembrane region" description="Helical" evidence="8">
    <location>
        <begin position="179"/>
        <end position="200"/>
    </location>
</feature>
<feature type="transmembrane region" description="Helical" evidence="8">
    <location>
        <begin position="206"/>
        <end position="231"/>
    </location>
</feature>
<dbReference type="RefSeq" id="WP_205187769.1">
    <property type="nucleotide sequence ID" value="NZ_JAFBFC010000004.1"/>
</dbReference>
<evidence type="ECO:0000256" key="7">
    <source>
        <dbReference type="ARBA" id="ARBA00023180"/>
    </source>
</evidence>
<evidence type="ECO:0000256" key="4">
    <source>
        <dbReference type="ARBA" id="ARBA00022847"/>
    </source>
</evidence>
<comment type="subcellular location">
    <subcellularLocation>
        <location evidence="1">Membrane</location>
        <topology evidence="1">Multi-pass membrane protein</topology>
    </subcellularLocation>
</comment>
<dbReference type="Pfam" id="PF00375">
    <property type="entry name" value="SDF"/>
    <property type="match status" value="1"/>
</dbReference>
<dbReference type="Gene3D" id="1.10.3860.10">
    <property type="entry name" value="Sodium:dicarboxylate symporter"/>
    <property type="match status" value="1"/>
</dbReference>
<dbReference type="InterPro" id="IPR036458">
    <property type="entry name" value="Na:dicarbo_symporter_sf"/>
</dbReference>
<evidence type="ECO:0000256" key="8">
    <source>
        <dbReference type="SAM" id="Phobius"/>
    </source>
</evidence>
<keyword evidence="3 8" id="KW-0812">Transmembrane</keyword>
<evidence type="ECO:0000256" key="6">
    <source>
        <dbReference type="ARBA" id="ARBA00023136"/>
    </source>
</evidence>
<evidence type="ECO:0000256" key="1">
    <source>
        <dbReference type="ARBA" id="ARBA00004141"/>
    </source>
</evidence>
<feature type="transmembrane region" description="Helical" evidence="8">
    <location>
        <begin position="345"/>
        <end position="367"/>
    </location>
</feature>
<dbReference type="PANTHER" id="PTHR11958:SF63">
    <property type="entry name" value="AMINO ACID TRANSPORTER"/>
    <property type="match status" value="1"/>
</dbReference>
<dbReference type="EMBL" id="JAFBFC010000004">
    <property type="protein sequence ID" value="MBM7703811.1"/>
    <property type="molecule type" value="Genomic_DNA"/>
</dbReference>
<keyword evidence="2" id="KW-0813">Transport</keyword>
<dbReference type="PROSITE" id="PS00714">
    <property type="entry name" value="NA_DICARBOXYL_SYMP_2"/>
    <property type="match status" value="1"/>
</dbReference>
<feature type="transmembrane region" description="Helical" evidence="8">
    <location>
        <begin position="74"/>
        <end position="95"/>
    </location>
</feature>
<keyword evidence="7" id="KW-0325">Glycoprotein</keyword>
<evidence type="ECO:0000256" key="5">
    <source>
        <dbReference type="ARBA" id="ARBA00022989"/>
    </source>
</evidence>
<reference evidence="9 10" key="1">
    <citation type="submission" date="2021-01" db="EMBL/GenBank/DDBJ databases">
        <title>Genomic Encyclopedia of Type Strains, Phase IV (KMG-IV): sequencing the most valuable type-strain genomes for metagenomic binning, comparative biology and taxonomic classification.</title>
        <authorList>
            <person name="Goeker M."/>
        </authorList>
    </citation>
    <scope>NUCLEOTIDE SEQUENCE [LARGE SCALE GENOMIC DNA]</scope>
    <source>
        <strain evidence="9 10">DSM 104297</strain>
    </source>
</reference>
<dbReference type="InterPro" id="IPR001991">
    <property type="entry name" value="Na-dicarboxylate_symporter"/>
</dbReference>
<dbReference type="PANTHER" id="PTHR11958">
    <property type="entry name" value="SODIUM/DICARBOXYLATE SYMPORTER-RELATED"/>
    <property type="match status" value="1"/>
</dbReference>
<evidence type="ECO:0000256" key="3">
    <source>
        <dbReference type="ARBA" id="ARBA00022692"/>
    </source>
</evidence>
<keyword evidence="5 8" id="KW-1133">Transmembrane helix</keyword>
<evidence type="ECO:0000313" key="10">
    <source>
        <dbReference type="Proteomes" id="UP000809829"/>
    </source>
</evidence>
<protein>
    <submittedName>
        <fullName evidence="9">Na+/H+-dicarboxylate symporter</fullName>
    </submittedName>
</protein>
<keyword evidence="6 8" id="KW-0472">Membrane</keyword>
<name>A0ABS2QWF9_9BACI</name>
<dbReference type="InterPro" id="IPR050746">
    <property type="entry name" value="DAACS"/>
</dbReference>
<dbReference type="PRINTS" id="PR00173">
    <property type="entry name" value="EDTRNSPORT"/>
</dbReference>
<evidence type="ECO:0000256" key="2">
    <source>
        <dbReference type="ARBA" id="ARBA00022448"/>
    </source>
</evidence>
<keyword evidence="10" id="KW-1185">Reference proteome</keyword>
<dbReference type="InterPro" id="IPR018107">
    <property type="entry name" value="Na-dicarboxylate_symporter_CS"/>
</dbReference>